<comment type="subcellular location">
    <subcellularLocation>
        <location evidence="1">Membrane</location>
        <topology evidence="1">Multi-pass membrane protein</topology>
    </subcellularLocation>
</comment>
<dbReference type="GO" id="GO:0004364">
    <property type="term" value="F:glutathione transferase activity"/>
    <property type="evidence" value="ECO:0007669"/>
    <property type="project" value="TreeGrafter"/>
</dbReference>
<dbReference type="PANTHER" id="PTHR10250">
    <property type="entry name" value="MICROSOMAL GLUTATHIONE S-TRANSFERASE"/>
    <property type="match status" value="1"/>
</dbReference>
<dbReference type="GO" id="GO:0016020">
    <property type="term" value="C:membrane"/>
    <property type="evidence" value="ECO:0007669"/>
    <property type="project" value="UniProtKB-SubCell"/>
</dbReference>
<evidence type="ECO:0000313" key="7">
    <source>
        <dbReference type="Proteomes" id="UP000683000"/>
    </source>
</evidence>
<protein>
    <recommendedName>
        <fullName evidence="8">Membrane-associated proteins in eicosanoid and glutathione metabolism</fullName>
    </recommendedName>
</protein>
<accession>A0A8I2YYP0</accession>
<evidence type="ECO:0000313" key="6">
    <source>
        <dbReference type="EMBL" id="KAG6380535.1"/>
    </source>
</evidence>
<evidence type="ECO:0000256" key="2">
    <source>
        <dbReference type="ARBA" id="ARBA00022692"/>
    </source>
</evidence>
<dbReference type="GO" id="GO:0005783">
    <property type="term" value="C:endoplasmic reticulum"/>
    <property type="evidence" value="ECO:0007669"/>
    <property type="project" value="TreeGrafter"/>
</dbReference>
<keyword evidence="3 5" id="KW-1133">Transmembrane helix</keyword>
<gene>
    <name evidence="6" type="ORF">JVT61DRAFT_4894</name>
</gene>
<evidence type="ECO:0000256" key="1">
    <source>
        <dbReference type="ARBA" id="ARBA00004141"/>
    </source>
</evidence>
<proteinExistence type="predicted"/>
<evidence type="ECO:0008006" key="8">
    <source>
        <dbReference type="Google" id="ProtNLM"/>
    </source>
</evidence>
<dbReference type="Proteomes" id="UP000683000">
    <property type="component" value="Unassembled WGS sequence"/>
</dbReference>
<dbReference type="InterPro" id="IPR023352">
    <property type="entry name" value="MAPEG-like_dom_sf"/>
</dbReference>
<dbReference type="SUPFAM" id="SSF161084">
    <property type="entry name" value="MAPEG domain-like"/>
    <property type="match status" value="1"/>
</dbReference>
<keyword evidence="4 5" id="KW-0472">Membrane</keyword>
<name>A0A8I2YYP0_9AGAM</name>
<evidence type="ECO:0000256" key="5">
    <source>
        <dbReference type="SAM" id="Phobius"/>
    </source>
</evidence>
<evidence type="ECO:0000256" key="4">
    <source>
        <dbReference type="ARBA" id="ARBA00023136"/>
    </source>
</evidence>
<dbReference type="InterPro" id="IPR050997">
    <property type="entry name" value="MAPEG"/>
</dbReference>
<keyword evidence="2 5" id="KW-0812">Transmembrane</keyword>
<dbReference type="PANTHER" id="PTHR10250:SF26">
    <property type="entry name" value="GLUTATHIONE S-TRANSFERASE 3, MITOCHONDRIAL"/>
    <property type="match status" value="1"/>
</dbReference>
<feature type="transmembrane region" description="Helical" evidence="5">
    <location>
        <begin position="32"/>
        <end position="51"/>
    </location>
</feature>
<dbReference type="Pfam" id="PF01124">
    <property type="entry name" value="MAPEG"/>
    <property type="match status" value="1"/>
</dbReference>
<dbReference type="OrthoDB" id="410651at2759"/>
<organism evidence="6 7">
    <name type="scientific">Boletus reticuloceps</name>
    <dbReference type="NCBI Taxonomy" id="495285"/>
    <lineage>
        <taxon>Eukaryota</taxon>
        <taxon>Fungi</taxon>
        <taxon>Dikarya</taxon>
        <taxon>Basidiomycota</taxon>
        <taxon>Agaricomycotina</taxon>
        <taxon>Agaricomycetes</taxon>
        <taxon>Agaricomycetidae</taxon>
        <taxon>Boletales</taxon>
        <taxon>Boletineae</taxon>
        <taxon>Boletaceae</taxon>
        <taxon>Boletoideae</taxon>
        <taxon>Boletus</taxon>
    </lineage>
</organism>
<keyword evidence="7" id="KW-1185">Reference proteome</keyword>
<evidence type="ECO:0000256" key="3">
    <source>
        <dbReference type="ARBA" id="ARBA00022989"/>
    </source>
</evidence>
<reference evidence="6" key="1">
    <citation type="submission" date="2021-03" db="EMBL/GenBank/DDBJ databases">
        <title>Evolutionary innovations through gain and loss of genes in the ectomycorrhizal Boletales.</title>
        <authorList>
            <person name="Wu G."/>
            <person name="Miyauchi S."/>
            <person name="Morin E."/>
            <person name="Yang Z.-L."/>
            <person name="Xu J."/>
            <person name="Martin F.M."/>
        </authorList>
    </citation>
    <scope>NUCLEOTIDE SEQUENCE</scope>
    <source>
        <strain evidence="6">BR01</strain>
    </source>
</reference>
<dbReference type="Gene3D" id="1.20.120.550">
    <property type="entry name" value="Membrane associated eicosanoid/glutathione metabolism-like domain"/>
    <property type="match status" value="1"/>
</dbReference>
<dbReference type="GO" id="GO:0004602">
    <property type="term" value="F:glutathione peroxidase activity"/>
    <property type="evidence" value="ECO:0007669"/>
    <property type="project" value="TreeGrafter"/>
</dbReference>
<dbReference type="InterPro" id="IPR001129">
    <property type="entry name" value="Membr-assoc_MAPEG"/>
</dbReference>
<dbReference type="AlphaFoldDB" id="A0A8I2YYP0"/>
<comment type="caution">
    <text evidence="6">The sequence shown here is derived from an EMBL/GenBank/DDBJ whole genome shotgun (WGS) entry which is preliminary data.</text>
</comment>
<sequence length="169" mass="18347">MSTQILLPEGSVGDLSFIASIASHRYSSSYRYVAGALVSVVWLMGWQTIVVNRYRSSSGIKYPQLYAEKAEAQASREAHLFNCAQRAHQNTLEHMPAILVTTLVSGVKYPVLAASACAFWAFTRVLYTIGYTSGDAAKRNSRGGFLGEISSIGLILGSTYTAYQLFCGA</sequence>
<dbReference type="EMBL" id="JAGFBS010000002">
    <property type="protein sequence ID" value="KAG6380535.1"/>
    <property type="molecule type" value="Genomic_DNA"/>
</dbReference>
<dbReference type="GO" id="GO:0005635">
    <property type="term" value="C:nuclear envelope"/>
    <property type="evidence" value="ECO:0007669"/>
    <property type="project" value="TreeGrafter"/>
</dbReference>